<organism evidence="1 2">
    <name type="scientific">Avena sativa</name>
    <name type="common">Oat</name>
    <dbReference type="NCBI Taxonomy" id="4498"/>
    <lineage>
        <taxon>Eukaryota</taxon>
        <taxon>Viridiplantae</taxon>
        <taxon>Streptophyta</taxon>
        <taxon>Embryophyta</taxon>
        <taxon>Tracheophyta</taxon>
        <taxon>Spermatophyta</taxon>
        <taxon>Magnoliopsida</taxon>
        <taxon>Liliopsida</taxon>
        <taxon>Poales</taxon>
        <taxon>Poaceae</taxon>
        <taxon>BOP clade</taxon>
        <taxon>Pooideae</taxon>
        <taxon>Poodae</taxon>
        <taxon>Poeae</taxon>
        <taxon>Poeae Chloroplast Group 1 (Aveneae type)</taxon>
        <taxon>Aveninae</taxon>
        <taxon>Avena</taxon>
    </lineage>
</organism>
<sequence length="108" mass="11754">MASSSTGNSDGLQMLDSVRVIPPTDDPKWPLWRYVQKVAKTGGGKGGNAKIICRLCNRDVTGSYTRVKHHLLKMGNGVKPCPKVTIDVLVQLKSEQDKADASTKFAKL</sequence>
<protein>
    <submittedName>
        <fullName evidence="1">Uncharacterized protein</fullName>
    </submittedName>
</protein>
<dbReference type="Proteomes" id="UP001732700">
    <property type="component" value="Chromosome 4D"/>
</dbReference>
<proteinExistence type="predicted"/>
<keyword evidence="2" id="KW-1185">Reference proteome</keyword>
<evidence type="ECO:0000313" key="2">
    <source>
        <dbReference type="Proteomes" id="UP001732700"/>
    </source>
</evidence>
<evidence type="ECO:0000313" key="1">
    <source>
        <dbReference type="EnsemblPlants" id="AVESA.00010b.r2.4DG0770000.1.CDS.1"/>
    </source>
</evidence>
<reference evidence="1" key="2">
    <citation type="submission" date="2025-09" db="UniProtKB">
        <authorList>
            <consortium name="EnsemblPlants"/>
        </authorList>
    </citation>
    <scope>IDENTIFICATION</scope>
</reference>
<accession>A0ACD5XGG0</accession>
<name>A0ACD5XGG0_AVESA</name>
<reference evidence="1" key="1">
    <citation type="submission" date="2021-05" db="EMBL/GenBank/DDBJ databases">
        <authorList>
            <person name="Scholz U."/>
            <person name="Mascher M."/>
            <person name="Fiebig A."/>
        </authorList>
    </citation>
    <scope>NUCLEOTIDE SEQUENCE [LARGE SCALE GENOMIC DNA]</scope>
</reference>
<dbReference type="EnsemblPlants" id="AVESA.00010b.r2.4DG0770000.1">
    <property type="protein sequence ID" value="AVESA.00010b.r2.4DG0770000.1.CDS.1"/>
    <property type="gene ID" value="AVESA.00010b.r2.4DG0770000"/>
</dbReference>